<sequence length="111" mass="12233">MIRVIVERNRDSHRVENFTIKGHAFHGDPGEDIVCAAVSAVSIGIVNSIQKLVGVQLPATMDSGWLSSYIPAQADCRAEEKVQLLLEAMLTTLSSIAHTYSKHVSIKEKFR</sequence>
<dbReference type="Proteomes" id="UP001597362">
    <property type="component" value="Unassembled WGS sequence"/>
</dbReference>
<reference evidence="8" key="1">
    <citation type="journal article" date="2019" name="Int. J. Syst. Evol. Microbiol.">
        <title>The Global Catalogue of Microorganisms (GCM) 10K type strain sequencing project: providing services to taxonomists for standard genome sequencing and annotation.</title>
        <authorList>
            <consortium name="The Broad Institute Genomics Platform"/>
            <consortium name="The Broad Institute Genome Sequencing Center for Infectious Disease"/>
            <person name="Wu L."/>
            <person name="Ma J."/>
        </authorList>
    </citation>
    <scope>NUCLEOTIDE SEQUENCE [LARGE SCALE GENOMIC DNA]</scope>
    <source>
        <strain evidence="8">GH52</strain>
    </source>
</reference>
<keyword evidence="3" id="KW-0378">Hydrolase</keyword>
<dbReference type="CDD" id="cd16332">
    <property type="entry name" value="Prp-like"/>
    <property type="match status" value="1"/>
</dbReference>
<evidence type="ECO:0000256" key="6">
    <source>
        <dbReference type="ARBA" id="ARBA00044538"/>
    </source>
</evidence>
<evidence type="ECO:0000256" key="5">
    <source>
        <dbReference type="ARBA" id="ARBA00044503"/>
    </source>
</evidence>
<dbReference type="PANTHER" id="PTHR39178">
    <property type="entry name" value="HYPOTHETICAL RIBOSOME-ASSOCIATED PROTEIN"/>
    <property type="match status" value="1"/>
</dbReference>
<gene>
    <name evidence="7" type="ORF">ACFSJH_12115</name>
</gene>
<dbReference type="Gene3D" id="3.30.70.1490">
    <property type="entry name" value="Cysteine protease Prp"/>
    <property type="match status" value="1"/>
</dbReference>
<organism evidence="7 8">
    <name type="scientific">Paenibacillus yanchengensis</name>
    <dbReference type="NCBI Taxonomy" id="2035833"/>
    <lineage>
        <taxon>Bacteria</taxon>
        <taxon>Bacillati</taxon>
        <taxon>Bacillota</taxon>
        <taxon>Bacilli</taxon>
        <taxon>Bacillales</taxon>
        <taxon>Paenibacillaceae</taxon>
        <taxon>Paenibacillus</taxon>
    </lineage>
</organism>
<dbReference type="RefSeq" id="WP_377772659.1">
    <property type="nucleotide sequence ID" value="NZ_JBHUHO010000030.1"/>
</dbReference>
<dbReference type="GO" id="GO:0006508">
    <property type="term" value="P:proteolysis"/>
    <property type="evidence" value="ECO:0007669"/>
    <property type="project" value="UniProtKB-KW"/>
</dbReference>
<dbReference type="Pfam" id="PF04327">
    <property type="entry name" value="Peptidase_Prp"/>
    <property type="match status" value="1"/>
</dbReference>
<evidence type="ECO:0000313" key="8">
    <source>
        <dbReference type="Proteomes" id="UP001597362"/>
    </source>
</evidence>
<proteinExistence type="inferred from homology"/>
<evidence type="ECO:0000256" key="3">
    <source>
        <dbReference type="ARBA" id="ARBA00022801"/>
    </source>
</evidence>
<dbReference type="PANTHER" id="PTHR39178:SF1">
    <property type="entry name" value="RIBOSOMAL-PROCESSING CYSTEINE PROTEASE PRP"/>
    <property type="match status" value="1"/>
</dbReference>
<accession>A0ABW4YLA9</accession>
<keyword evidence="1" id="KW-0690">Ribosome biogenesis</keyword>
<evidence type="ECO:0000256" key="1">
    <source>
        <dbReference type="ARBA" id="ARBA00022517"/>
    </source>
</evidence>
<comment type="caution">
    <text evidence="7">The sequence shown here is derived from an EMBL/GenBank/DDBJ whole genome shotgun (WGS) entry which is preliminary data.</text>
</comment>
<dbReference type="InterPro" id="IPR007422">
    <property type="entry name" value="Peptidase_Prp"/>
</dbReference>
<dbReference type="GO" id="GO:0008233">
    <property type="term" value="F:peptidase activity"/>
    <property type="evidence" value="ECO:0007669"/>
    <property type="project" value="UniProtKB-KW"/>
</dbReference>
<evidence type="ECO:0000256" key="4">
    <source>
        <dbReference type="ARBA" id="ARBA00022807"/>
    </source>
</evidence>
<dbReference type="SUPFAM" id="SSF118010">
    <property type="entry name" value="TM1457-like"/>
    <property type="match status" value="1"/>
</dbReference>
<comment type="similarity">
    <text evidence="5">Belongs to the Prp family.</text>
</comment>
<keyword evidence="4" id="KW-0788">Thiol protease</keyword>
<evidence type="ECO:0000313" key="7">
    <source>
        <dbReference type="EMBL" id="MFD2116468.1"/>
    </source>
</evidence>
<keyword evidence="8" id="KW-1185">Reference proteome</keyword>
<protein>
    <recommendedName>
        <fullName evidence="6">Ribosomal processing cysteine protease Prp</fullName>
    </recommendedName>
</protein>
<name>A0ABW4YLA9_9BACL</name>
<dbReference type="EMBL" id="JBHUHO010000030">
    <property type="protein sequence ID" value="MFD2116468.1"/>
    <property type="molecule type" value="Genomic_DNA"/>
</dbReference>
<dbReference type="InterPro" id="IPR036764">
    <property type="entry name" value="Peptidase_Prp_sf"/>
</dbReference>
<keyword evidence="2 7" id="KW-0645">Protease</keyword>
<evidence type="ECO:0000256" key="2">
    <source>
        <dbReference type="ARBA" id="ARBA00022670"/>
    </source>
</evidence>